<keyword evidence="1" id="KW-0812">Transmembrane</keyword>
<name>A0A182VA14_ANOME</name>
<keyword evidence="1" id="KW-1133">Transmembrane helix</keyword>
<reference evidence="2" key="1">
    <citation type="submission" date="2020-05" db="UniProtKB">
        <authorList>
            <consortium name="EnsemblMetazoa"/>
        </authorList>
    </citation>
    <scope>IDENTIFICATION</scope>
    <source>
        <strain evidence="2">MAF</strain>
    </source>
</reference>
<dbReference type="AlphaFoldDB" id="A0A182VA14"/>
<evidence type="ECO:0000313" key="2">
    <source>
        <dbReference type="EnsemblMetazoa" id="AMEM011408-PA"/>
    </source>
</evidence>
<proteinExistence type="predicted"/>
<dbReference type="VEuPathDB" id="VectorBase:AMEM011408"/>
<keyword evidence="3" id="KW-1185">Reference proteome</keyword>
<dbReference type="EnsemblMetazoa" id="AMEM011408-RA">
    <property type="protein sequence ID" value="AMEM011408-PA"/>
    <property type="gene ID" value="AMEM011408"/>
</dbReference>
<accession>A0A182VA14</accession>
<evidence type="ECO:0000313" key="3">
    <source>
        <dbReference type="Proteomes" id="UP000075903"/>
    </source>
</evidence>
<dbReference type="Proteomes" id="UP000075903">
    <property type="component" value="Unassembled WGS sequence"/>
</dbReference>
<feature type="transmembrane region" description="Helical" evidence="1">
    <location>
        <begin position="122"/>
        <end position="146"/>
    </location>
</feature>
<evidence type="ECO:0000256" key="1">
    <source>
        <dbReference type="SAM" id="Phobius"/>
    </source>
</evidence>
<organism evidence="2 3">
    <name type="scientific">Anopheles merus</name>
    <name type="common">Mosquito</name>
    <dbReference type="NCBI Taxonomy" id="30066"/>
    <lineage>
        <taxon>Eukaryota</taxon>
        <taxon>Metazoa</taxon>
        <taxon>Ecdysozoa</taxon>
        <taxon>Arthropoda</taxon>
        <taxon>Hexapoda</taxon>
        <taxon>Insecta</taxon>
        <taxon>Pterygota</taxon>
        <taxon>Neoptera</taxon>
        <taxon>Endopterygota</taxon>
        <taxon>Diptera</taxon>
        <taxon>Nematocera</taxon>
        <taxon>Culicoidea</taxon>
        <taxon>Culicidae</taxon>
        <taxon>Anophelinae</taxon>
        <taxon>Anopheles</taxon>
    </lineage>
</organism>
<protein>
    <submittedName>
        <fullName evidence="2">Uncharacterized protein</fullName>
    </submittedName>
</protein>
<sequence length="174" mass="19875">MSDISDHLGLPSLSDNIVNKRLRDFPVHKHRIRSVHIEDDRFRHVYHFLLVDGHFHRDGHFVRSVDGHLHLLFHDHRNLLLDKHRNLPLDVHRVRDGYRNRRRIVIVVRVGGTVMDRLTCSVVLLVVIFLVATVGLVVSLFCIVSFGGVSSGNSLDGDFFAATRPGSTRFFSAK</sequence>
<keyword evidence="1" id="KW-0472">Membrane</keyword>